<accession>A0ABW8YWD2</accession>
<evidence type="ECO:0000313" key="2">
    <source>
        <dbReference type="EMBL" id="MFL9844558.1"/>
    </source>
</evidence>
<evidence type="ECO:0000259" key="1">
    <source>
        <dbReference type="Pfam" id="PF14129"/>
    </source>
</evidence>
<gene>
    <name evidence="2" type="ORF">ABS766_09010</name>
</gene>
<organism evidence="2 3">
    <name type="scientific">Flavobacterium rhizosphaerae</name>
    <dbReference type="NCBI Taxonomy" id="3163298"/>
    <lineage>
        <taxon>Bacteria</taxon>
        <taxon>Pseudomonadati</taxon>
        <taxon>Bacteroidota</taxon>
        <taxon>Flavobacteriia</taxon>
        <taxon>Flavobacteriales</taxon>
        <taxon>Flavobacteriaceae</taxon>
        <taxon>Flavobacterium</taxon>
    </lineage>
</organism>
<dbReference type="Proteomes" id="UP001629156">
    <property type="component" value="Unassembled WGS sequence"/>
</dbReference>
<dbReference type="Pfam" id="PF14129">
    <property type="entry name" value="DUF4296"/>
    <property type="match status" value="1"/>
</dbReference>
<dbReference type="EMBL" id="JBELPZ010000008">
    <property type="protein sequence ID" value="MFL9844558.1"/>
    <property type="molecule type" value="Genomic_DNA"/>
</dbReference>
<dbReference type="InterPro" id="IPR025381">
    <property type="entry name" value="DUF4296"/>
</dbReference>
<name>A0ABW8YWD2_9FLAO</name>
<proteinExistence type="predicted"/>
<keyword evidence="3" id="KW-1185">Reference proteome</keyword>
<evidence type="ECO:0000313" key="3">
    <source>
        <dbReference type="Proteomes" id="UP001629156"/>
    </source>
</evidence>
<comment type="caution">
    <text evidence="2">The sequence shown here is derived from an EMBL/GenBank/DDBJ whole genome shotgun (WGS) entry which is preliminary data.</text>
</comment>
<feature type="domain" description="DUF4296" evidence="1">
    <location>
        <begin position="18"/>
        <end position="100"/>
    </location>
</feature>
<sequence length="144" mass="16492">MLAISVLAIACSEKREEPEHLLSEQQMEDILYDISILQAIQSFSPRVLDTNKVDPKYYIYHKYDIDSATFTQNNNYYAADLELYEKIEDRVLERISQKRDSLRSVNDSVKAIATKPDTVVTSTGKAKIDSIRMAAIKKARESKK</sequence>
<dbReference type="RefSeq" id="WP_408084811.1">
    <property type="nucleotide sequence ID" value="NZ_JBELPZ010000008.1"/>
</dbReference>
<reference evidence="2 3" key="1">
    <citation type="submission" date="2024-06" db="EMBL/GenBank/DDBJ databases">
        <authorList>
            <person name="Kaempfer P."/>
            <person name="Viver T."/>
        </authorList>
    </citation>
    <scope>NUCLEOTIDE SEQUENCE [LARGE SCALE GENOMIC DNA]</scope>
    <source>
        <strain evidence="2 3">ST-119</strain>
    </source>
</reference>
<protein>
    <submittedName>
        <fullName evidence="2">DUF4296 domain-containing protein</fullName>
    </submittedName>
</protein>